<dbReference type="PANTHER" id="PTHR38566:SF1">
    <property type="entry name" value="CHROMOSOME UNDETERMINED SCAFFOLD_18, WHOLE GENOME SHOTGUN SEQUENCE"/>
    <property type="match status" value="1"/>
</dbReference>
<feature type="region of interest" description="Disordered" evidence="1">
    <location>
        <begin position="504"/>
        <end position="577"/>
    </location>
</feature>
<evidence type="ECO:0000256" key="1">
    <source>
        <dbReference type="SAM" id="MobiDB-lite"/>
    </source>
</evidence>
<dbReference type="PANTHER" id="PTHR38566">
    <property type="entry name" value="RNA_LIG_T4_1 DOMAIN-CONTAINING PROTEIN"/>
    <property type="match status" value="1"/>
</dbReference>
<dbReference type="InterPro" id="IPR057680">
    <property type="entry name" value="DUF7920"/>
</dbReference>
<gene>
    <name evidence="3" type="ORF">PCOS0759_LOCUS9201</name>
</gene>
<feature type="domain" description="DUF7920" evidence="2">
    <location>
        <begin position="202"/>
        <end position="415"/>
    </location>
</feature>
<name>A0A7S1KUP7_9EUKA</name>
<feature type="compositionally biased region" description="Polar residues" evidence="1">
    <location>
        <begin position="167"/>
        <end position="183"/>
    </location>
</feature>
<sequence length="577" mass="67598">MSLSSSLPLPPFLPLPHSSSLTKHQFDDFLQFIAQHESLGHRRQEFLLEFEEQGLLEDQDQKQNDSENWETSKCSALSLHLYDCKIQCRGPDDRIYLSQTIPHHERIRRHITRGCVLVHLKATQEDQQYDSSKEQKRPACFYLFQGYGKFLGMTEDDDDDMARQKDSAASNAEQQNVDESSTTQSDLFFHEKHSNAHHLIRIEKENGKAAHFAVIKLPGAPNSYLFVAGSKNVHILFRNREDVQRVQDKERQNSKWRNHGPSLHCRIAELLLDFLDEMDKEKREEFLSTLSGHGLMMNFELMLKEEQHVVDYQLEKHELRFLAFTPRTFENDEFCNQIGKCLPVVASMEWVKQFGFKTARYEVEDYTPDNLQKMIESVRKTPNSEGAVIYFADAYNRTLGLWKVKSEWYIILRAIREKLVNMYVDFNARIASRMRQLQNRLSLSNEDVWRWNLLADALHKYTKERIREGQIQEDSQAIRDGFATLLTTFLKEYKHPENVREVHSKLEMTDMSPLSMAAKSKKRKGNWQNRSDNGGNKRKRQKQNKQQKKQKTETNGSARENDKRKESSDGGFQLHYL</sequence>
<feature type="region of interest" description="Disordered" evidence="1">
    <location>
        <begin position="155"/>
        <end position="183"/>
    </location>
</feature>
<feature type="compositionally biased region" description="Basic residues" evidence="1">
    <location>
        <begin position="536"/>
        <end position="549"/>
    </location>
</feature>
<evidence type="ECO:0000313" key="3">
    <source>
        <dbReference type="EMBL" id="CAD9085947.1"/>
    </source>
</evidence>
<dbReference type="EMBL" id="HBGD01011170">
    <property type="protein sequence ID" value="CAD9085947.1"/>
    <property type="molecule type" value="Transcribed_RNA"/>
</dbReference>
<accession>A0A7S1KUP7</accession>
<organism evidence="3">
    <name type="scientific">Percolomonas cosmopolitus</name>
    <dbReference type="NCBI Taxonomy" id="63605"/>
    <lineage>
        <taxon>Eukaryota</taxon>
        <taxon>Discoba</taxon>
        <taxon>Heterolobosea</taxon>
        <taxon>Tetramitia</taxon>
        <taxon>Eutetramitia</taxon>
        <taxon>Percolomonadidae</taxon>
        <taxon>Percolomonas</taxon>
    </lineage>
</organism>
<protein>
    <recommendedName>
        <fullName evidence="2">DUF7920 domain-containing protein</fullName>
    </recommendedName>
</protein>
<evidence type="ECO:0000259" key="2">
    <source>
        <dbReference type="Pfam" id="PF25536"/>
    </source>
</evidence>
<dbReference type="Pfam" id="PF25536">
    <property type="entry name" value="DUF7920"/>
    <property type="match status" value="1"/>
</dbReference>
<reference evidence="3" key="1">
    <citation type="submission" date="2021-01" db="EMBL/GenBank/DDBJ databases">
        <authorList>
            <person name="Corre E."/>
            <person name="Pelletier E."/>
            <person name="Niang G."/>
            <person name="Scheremetjew M."/>
            <person name="Finn R."/>
            <person name="Kale V."/>
            <person name="Holt S."/>
            <person name="Cochrane G."/>
            <person name="Meng A."/>
            <person name="Brown T."/>
            <person name="Cohen L."/>
        </authorList>
    </citation>
    <scope>NUCLEOTIDE SEQUENCE</scope>
    <source>
        <strain evidence="3">WS</strain>
    </source>
</reference>
<proteinExistence type="predicted"/>
<dbReference type="AlphaFoldDB" id="A0A7S1KUP7"/>
<feature type="compositionally biased region" description="Basic and acidic residues" evidence="1">
    <location>
        <begin position="559"/>
        <end position="568"/>
    </location>
</feature>